<gene>
    <name evidence="2" type="ORF">HAX54_023619</name>
</gene>
<evidence type="ECO:0000313" key="3">
    <source>
        <dbReference type="Proteomes" id="UP000823775"/>
    </source>
</evidence>
<evidence type="ECO:0000256" key="1">
    <source>
        <dbReference type="SAM" id="Coils"/>
    </source>
</evidence>
<protein>
    <submittedName>
        <fullName evidence="2">Uncharacterized protein</fullName>
    </submittedName>
</protein>
<organism evidence="2 3">
    <name type="scientific">Datura stramonium</name>
    <name type="common">Jimsonweed</name>
    <name type="synonym">Common thornapple</name>
    <dbReference type="NCBI Taxonomy" id="4076"/>
    <lineage>
        <taxon>Eukaryota</taxon>
        <taxon>Viridiplantae</taxon>
        <taxon>Streptophyta</taxon>
        <taxon>Embryophyta</taxon>
        <taxon>Tracheophyta</taxon>
        <taxon>Spermatophyta</taxon>
        <taxon>Magnoliopsida</taxon>
        <taxon>eudicotyledons</taxon>
        <taxon>Gunneridae</taxon>
        <taxon>Pentapetalae</taxon>
        <taxon>asterids</taxon>
        <taxon>lamiids</taxon>
        <taxon>Solanales</taxon>
        <taxon>Solanaceae</taxon>
        <taxon>Solanoideae</taxon>
        <taxon>Datureae</taxon>
        <taxon>Datura</taxon>
    </lineage>
</organism>
<comment type="caution">
    <text evidence="2">The sequence shown here is derived from an EMBL/GenBank/DDBJ whole genome shotgun (WGS) entry which is preliminary data.</text>
</comment>
<reference evidence="2 3" key="1">
    <citation type="journal article" date="2021" name="BMC Genomics">
        <title>Datura genome reveals duplications of psychoactive alkaloid biosynthetic genes and high mutation rate following tissue culture.</title>
        <authorList>
            <person name="Rajewski A."/>
            <person name="Carter-House D."/>
            <person name="Stajich J."/>
            <person name="Litt A."/>
        </authorList>
    </citation>
    <scope>NUCLEOTIDE SEQUENCE [LARGE SCALE GENOMIC DNA]</scope>
    <source>
        <strain evidence="2">AR-01</strain>
    </source>
</reference>
<dbReference type="Proteomes" id="UP000823775">
    <property type="component" value="Unassembled WGS sequence"/>
</dbReference>
<keyword evidence="1" id="KW-0175">Coiled coil</keyword>
<accession>A0ABS8S4Y5</accession>
<evidence type="ECO:0000313" key="2">
    <source>
        <dbReference type="EMBL" id="MCD7454137.1"/>
    </source>
</evidence>
<keyword evidence="3" id="KW-1185">Reference proteome</keyword>
<proteinExistence type="predicted"/>
<name>A0ABS8S4Y5_DATST</name>
<feature type="coiled-coil region" evidence="1">
    <location>
        <begin position="54"/>
        <end position="88"/>
    </location>
</feature>
<sequence length="110" mass="12725">MAKSDDKDEEEVNFLDIQKNLKTYSQKELRALENVLIDAYHGVLKEKDGLVYELNEFEVEKNSTVDRLAKLNEEVKKASKENSLLNYKLKKCSESESKGKKSCREIPIEL</sequence>
<dbReference type="EMBL" id="JACEIK010000287">
    <property type="protein sequence ID" value="MCD7454137.1"/>
    <property type="molecule type" value="Genomic_DNA"/>
</dbReference>